<dbReference type="EMBL" id="UIDG01000158">
    <property type="protein sequence ID" value="SUS06100.1"/>
    <property type="molecule type" value="Genomic_DNA"/>
</dbReference>
<sequence>MLPTLRWHCRSRAPPRCAPAGRSRISALPSAARSSRRFKHEAARRLAPGAASGAGRPGAARRLGGLGTHRSRAHLRPAGAERDRADALAGPCRSRRRLAGDDADHVDGAPRRGRARHADRRRPRPVAPARAGVLSLPCCPAGHADRRNRAPHHYLGRQPVGSTPDLRLDRRLLPDRRQHHARPRQRRCRVEGPVPPLWRLALADAHAPAGADGTPLFSRGSEDLHRPRLDRRCGGGIRRRHRRQRQRARLSHPGGRLPLTDPAAVCRLAAALAHRHCPARPDDRAVAAAPAPMAFKRGCQRTLACLSDAPKRCDDLAGALLPPVAFFFATFKGKVTLMAYSFILVGASRRIQCETRLIDHARPPHPRSHGVYASGRCRR</sequence>
<feature type="compositionally biased region" description="Basic and acidic residues" evidence="1">
    <location>
        <begin position="220"/>
        <end position="233"/>
    </location>
</feature>
<feature type="compositionally biased region" description="Low complexity" evidence="1">
    <location>
        <begin position="45"/>
        <end position="63"/>
    </location>
</feature>
<accession>A0A380TCC4</accession>
<feature type="region of interest" description="Disordered" evidence="1">
    <location>
        <begin position="209"/>
        <end position="233"/>
    </location>
</feature>
<feature type="compositionally biased region" description="Basic and acidic residues" evidence="1">
    <location>
        <begin position="98"/>
        <end position="110"/>
    </location>
</feature>
<evidence type="ECO:0000313" key="2">
    <source>
        <dbReference type="EMBL" id="SUS06100.1"/>
    </source>
</evidence>
<name>A0A380TCC4_9ZZZZ</name>
<organism evidence="2">
    <name type="scientific">metagenome</name>
    <dbReference type="NCBI Taxonomy" id="256318"/>
    <lineage>
        <taxon>unclassified sequences</taxon>
        <taxon>metagenomes</taxon>
    </lineage>
</organism>
<reference evidence="2" key="1">
    <citation type="submission" date="2018-07" db="EMBL/GenBank/DDBJ databases">
        <authorList>
            <person name="Quirk P.G."/>
            <person name="Krulwich T.A."/>
        </authorList>
    </citation>
    <scope>NUCLEOTIDE SEQUENCE</scope>
</reference>
<feature type="region of interest" description="Disordered" evidence="1">
    <location>
        <begin position="14"/>
        <end position="129"/>
    </location>
</feature>
<feature type="compositionally biased region" description="Basic residues" evidence="1">
    <location>
        <begin position="111"/>
        <end position="124"/>
    </location>
</feature>
<gene>
    <name evidence="2" type="ORF">DF3PB_2400005</name>
</gene>
<dbReference type="AlphaFoldDB" id="A0A380TCC4"/>
<proteinExistence type="predicted"/>
<evidence type="ECO:0000256" key="1">
    <source>
        <dbReference type="SAM" id="MobiDB-lite"/>
    </source>
</evidence>
<protein>
    <submittedName>
        <fullName evidence="2">Uncharacterized protein</fullName>
    </submittedName>
</protein>
<feature type="compositionally biased region" description="Low complexity" evidence="1">
    <location>
        <begin position="22"/>
        <end position="33"/>
    </location>
</feature>